<organism evidence="4 5">
    <name type="scientific">Mycobacterium pseudokansasii</name>
    <dbReference type="NCBI Taxonomy" id="2341080"/>
    <lineage>
        <taxon>Bacteria</taxon>
        <taxon>Bacillati</taxon>
        <taxon>Actinomycetota</taxon>
        <taxon>Actinomycetes</taxon>
        <taxon>Mycobacteriales</taxon>
        <taxon>Mycobacteriaceae</taxon>
        <taxon>Mycobacterium</taxon>
    </lineage>
</organism>
<reference evidence="4 5" key="1">
    <citation type="submission" date="2018-09" db="EMBL/GenBank/DDBJ databases">
        <authorList>
            <person name="Tagini F."/>
        </authorList>
    </citation>
    <scope>NUCLEOTIDE SEQUENCE [LARGE SCALE GENOMIC DNA]</scope>
    <source>
        <strain evidence="4 5">MK142</strain>
    </source>
</reference>
<dbReference type="NCBIfam" id="NF033559">
    <property type="entry name" value="transpos_IS1634"/>
    <property type="match status" value="1"/>
</dbReference>
<protein>
    <recommendedName>
        <fullName evidence="1">Transposase IS4-like domain-containing protein</fullName>
    </recommendedName>
</protein>
<evidence type="ECO:0000313" key="2">
    <source>
        <dbReference type="EMBL" id="VBA47516.1"/>
    </source>
</evidence>
<feature type="domain" description="Transposase IS4-like" evidence="1">
    <location>
        <begin position="198"/>
        <end position="470"/>
    </location>
</feature>
<name>A0A498QQE2_9MYCO</name>
<evidence type="ECO:0000313" key="3">
    <source>
        <dbReference type="EMBL" id="VBA47627.1"/>
    </source>
</evidence>
<dbReference type="OrthoDB" id="9767746at2"/>
<keyword evidence="5" id="KW-1185">Reference proteome</keyword>
<dbReference type="GO" id="GO:0006313">
    <property type="term" value="P:DNA transposition"/>
    <property type="evidence" value="ECO:0007669"/>
    <property type="project" value="InterPro"/>
</dbReference>
<dbReference type="Pfam" id="PF01609">
    <property type="entry name" value="DDE_Tnp_1"/>
    <property type="match status" value="1"/>
</dbReference>
<dbReference type="RefSeq" id="WP_036398586.1">
    <property type="nucleotide sequence ID" value="NZ_UPHU01000001.1"/>
</dbReference>
<evidence type="ECO:0000313" key="4">
    <source>
        <dbReference type="EMBL" id="VBA48632.1"/>
    </source>
</evidence>
<accession>A0A498QQE2</accession>
<evidence type="ECO:0000259" key="1">
    <source>
        <dbReference type="Pfam" id="PF01609"/>
    </source>
</evidence>
<evidence type="ECO:0000313" key="5">
    <source>
        <dbReference type="Proteomes" id="UP000268285"/>
    </source>
</evidence>
<dbReference type="EMBL" id="UPHU01000001">
    <property type="protein sequence ID" value="VBA47516.1"/>
    <property type="molecule type" value="Genomic_DNA"/>
</dbReference>
<dbReference type="GO" id="GO:0004803">
    <property type="term" value="F:transposase activity"/>
    <property type="evidence" value="ECO:0007669"/>
    <property type="project" value="InterPro"/>
</dbReference>
<dbReference type="PANTHER" id="PTHR34614">
    <property type="match status" value="1"/>
</dbReference>
<sequence length="577" mass="63428">MYVARVPNRGSPPAILLRESYREGGKVKNRTLANLTRWPAPKVDALSRVLKGLSPTVELAEAFEITRSLPHGHVAAVLGTARALGVEELIDPAPSRRRNLVTAMLVAQVIDPGSKLAVARGLRSETATSSLGDVLGVSGCDEDDLYAAMDWVLQRKDAIETKLAARHLANGTLVLYDVSSAAFEGHTCPLGKIGHARDGVKGRPQIVYGLLCSTAGIPIAIEVFDGNTADPKTLSAQITKLKKRFGLTRVCLIGDRGMLTCARIRDELRPAELDWITALRAPQIKALVEADALQLTLFDQQDLVEITSPDFPGERLMCCHNPVLGAQRTRKRQDLLAATEKQLALIAAATTRARRPLRGQDKIALKVGKVINHYKMAKHFHTEITDETFTYTRNQDSIAAEAALDGIYVIRTSLPADTLVAGDVVLRYKGLEDVERFFRTCNSELDVRPIRHHLADRVRAHMFLRMLSYYISWHMKQALAPILFVDHDKPAAAATRTNPVAAAQRSDAALAKAARKHTQDGTPVHSFTSLLTDLETICANHIQPADDMPTFTKLTTPTPLQRRAFELLGLTHRLGYM</sequence>
<dbReference type="Proteomes" id="UP000268285">
    <property type="component" value="Unassembled WGS sequence"/>
</dbReference>
<proteinExistence type="predicted"/>
<dbReference type="EMBL" id="UPHU01000001">
    <property type="protein sequence ID" value="VBA47627.1"/>
    <property type="molecule type" value="Genomic_DNA"/>
</dbReference>
<dbReference type="EMBL" id="UPHU01000001">
    <property type="protein sequence ID" value="VBA48632.1"/>
    <property type="molecule type" value="Genomic_DNA"/>
</dbReference>
<dbReference type="InterPro" id="IPR002559">
    <property type="entry name" value="Transposase_11"/>
</dbReference>
<dbReference type="PANTHER" id="PTHR34614:SF2">
    <property type="entry name" value="TRANSPOSASE IS4-LIKE DOMAIN-CONTAINING PROTEIN"/>
    <property type="match status" value="1"/>
</dbReference>
<gene>
    <name evidence="2" type="ORF">LAUMK142_00796</name>
    <name evidence="3" type="ORF">LAUMK142_00866</name>
    <name evidence="4" type="ORF">LAUMK142_01481</name>
</gene>
<dbReference type="GO" id="GO:0003677">
    <property type="term" value="F:DNA binding"/>
    <property type="evidence" value="ECO:0007669"/>
    <property type="project" value="InterPro"/>
</dbReference>
<dbReference type="AlphaFoldDB" id="A0A498QQE2"/>
<dbReference type="InterPro" id="IPR047654">
    <property type="entry name" value="IS1634_transpos"/>
</dbReference>